<dbReference type="GO" id="GO:0016491">
    <property type="term" value="F:oxidoreductase activity"/>
    <property type="evidence" value="ECO:0007669"/>
    <property type="project" value="TreeGrafter"/>
</dbReference>
<protein>
    <recommendedName>
        <fullName evidence="5">Rieske domain-containing protein</fullName>
    </recommendedName>
</protein>
<dbReference type="Pfam" id="PF00355">
    <property type="entry name" value="Rieske"/>
    <property type="match status" value="1"/>
</dbReference>
<feature type="domain" description="Rieske" evidence="5">
    <location>
        <begin position="21"/>
        <end position="123"/>
    </location>
</feature>
<reference evidence="6" key="1">
    <citation type="submission" date="2021-01" db="EMBL/GenBank/DDBJ databases">
        <authorList>
            <person name="Corre E."/>
            <person name="Pelletier E."/>
            <person name="Niang G."/>
            <person name="Scheremetjew M."/>
            <person name="Finn R."/>
            <person name="Kale V."/>
            <person name="Holt S."/>
            <person name="Cochrane G."/>
            <person name="Meng A."/>
            <person name="Brown T."/>
            <person name="Cohen L."/>
        </authorList>
    </citation>
    <scope>NUCLEOTIDE SEQUENCE</scope>
    <source>
        <strain evidence="6">SL-175</strain>
    </source>
</reference>
<dbReference type="InterPro" id="IPR017941">
    <property type="entry name" value="Rieske_2Fe-2S"/>
</dbReference>
<accession>A0A7S0S8G1</accession>
<evidence type="ECO:0000259" key="5">
    <source>
        <dbReference type="PROSITE" id="PS51296"/>
    </source>
</evidence>
<keyword evidence="1" id="KW-0001">2Fe-2S</keyword>
<evidence type="ECO:0000256" key="4">
    <source>
        <dbReference type="ARBA" id="ARBA00023014"/>
    </source>
</evidence>
<sequence length="326" mass="35619">MAASQIDEKYLMGTPAERNHWFPVAFADTLDAATMIPFDLFNVPWVAFRDATGTAACIKDECAHRACPISLGKLVDGKVQCPYHGWEYTSGGECVKMPSIRKLLPHVFVDAAPVVERDGLLYVWAGQWEGAGAEHEARALSELPESLVPPPGFTAMSEVTVDIPMDAEDVLARLMDLSGRSAPFEAVPFDRVSDRVSDDVFPKIVAGILRGLRTPVPRRVSFLPGCILDSTIGLEGGGGDWNIHQMHVVLPARPGTSRVLFRLSTDFVVLPDVARSIGGQVWRNLAEMVLHEQLEQVRNGEGKVSDHVEAAAASYEEYRRGVSSPN</sequence>
<dbReference type="InterPro" id="IPR036922">
    <property type="entry name" value="Rieske_2Fe-2S_sf"/>
</dbReference>
<dbReference type="InterPro" id="IPR050584">
    <property type="entry name" value="Cholesterol_7-desaturase"/>
</dbReference>
<name>A0A7S0S8G1_9CHLO</name>
<evidence type="ECO:0000313" key="6">
    <source>
        <dbReference type="EMBL" id="CAD8699661.1"/>
    </source>
</evidence>
<evidence type="ECO:0000256" key="3">
    <source>
        <dbReference type="ARBA" id="ARBA00023004"/>
    </source>
</evidence>
<evidence type="ECO:0000256" key="1">
    <source>
        <dbReference type="ARBA" id="ARBA00022714"/>
    </source>
</evidence>
<dbReference type="SUPFAM" id="SSF50022">
    <property type="entry name" value="ISP domain"/>
    <property type="match status" value="1"/>
</dbReference>
<dbReference type="GO" id="GO:0005737">
    <property type="term" value="C:cytoplasm"/>
    <property type="evidence" value="ECO:0007669"/>
    <property type="project" value="TreeGrafter"/>
</dbReference>
<keyword evidence="4" id="KW-0411">Iron-sulfur</keyword>
<dbReference type="AlphaFoldDB" id="A0A7S0S8G1"/>
<dbReference type="PANTHER" id="PTHR21266">
    <property type="entry name" value="IRON-SULFUR DOMAIN CONTAINING PROTEIN"/>
    <property type="match status" value="1"/>
</dbReference>
<dbReference type="EMBL" id="HBFC01004356">
    <property type="protein sequence ID" value="CAD8699661.1"/>
    <property type="molecule type" value="Transcribed_RNA"/>
</dbReference>
<dbReference type="PANTHER" id="PTHR21266:SF19">
    <property type="entry name" value="CHLOROPHYLLIDE A OXYGENASE, CHLOROPLASTIC"/>
    <property type="match status" value="1"/>
</dbReference>
<keyword evidence="2" id="KW-0479">Metal-binding</keyword>
<dbReference type="GO" id="GO:0051537">
    <property type="term" value="F:2 iron, 2 sulfur cluster binding"/>
    <property type="evidence" value="ECO:0007669"/>
    <property type="project" value="UniProtKB-KW"/>
</dbReference>
<dbReference type="Gene3D" id="2.102.10.10">
    <property type="entry name" value="Rieske [2Fe-2S] iron-sulphur domain"/>
    <property type="match status" value="1"/>
</dbReference>
<dbReference type="GO" id="GO:0046872">
    <property type="term" value="F:metal ion binding"/>
    <property type="evidence" value="ECO:0007669"/>
    <property type="project" value="UniProtKB-KW"/>
</dbReference>
<dbReference type="PROSITE" id="PS51296">
    <property type="entry name" value="RIESKE"/>
    <property type="match status" value="1"/>
</dbReference>
<proteinExistence type="predicted"/>
<organism evidence="6">
    <name type="scientific">Mantoniella antarctica</name>
    <dbReference type="NCBI Taxonomy" id="81844"/>
    <lineage>
        <taxon>Eukaryota</taxon>
        <taxon>Viridiplantae</taxon>
        <taxon>Chlorophyta</taxon>
        <taxon>Mamiellophyceae</taxon>
        <taxon>Mamiellales</taxon>
        <taxon>Mamiellaceae</taxon>
        <taxon>Mantoniella</taxon>
    </lineage>
</organism>
<gene>
    <name evidence="6" type="ORF">MANT1106_LOCUS2343</name>
</gene>
<keyword evidence="3" id="KW-0408">Iron</keyword>
<evidence type="ECO:0000256" key="2">
    <source>
        <dbReference type="ARBA" id="ARBA00022723"/>
    </source>
</evidence>